<protein>
    <submittedName>
        <fullName evidence="2">Uncharacterized protein</fullName>
    </submittedName>
</protein>
<gene>
    <name evidence="2" type="ORF">HPG69_015098</name>
</gene>
<dbReference type="GO" id="GO:0045095">
    <property type="term" value="C:keratin filament"/>
    <property type="evidence" value="ECO:0007669"/>
    <property type="project" value="TreeGrafter"/>
</dbReference>
<accession>A0A7J7FK97</accession>
<name>A0A7J7FK97_DICBM</name>
<dbReference type="PANTHER" id="PTHR45616">
    <property type="entry name" value="GATA-TYPE DOMAIN-CONTAINING PROTEIN"/>
    <property type="match status" value="1"/>
</dbReference>
<evidence type="ECO:0000313" key="2">
    <source>
        <dbReference type="EMBL" id="KAF5928492.1"/>
    </source>
</evidence>
<keyword evidence="3" id="KW-1185">Reference proteome</keyword>
<organism evidence="2 3">
    <name type="scientific">Diceros bicornis minor</name>
    <name type="common">South-central black rhinoceros</name>
    <dbReference type="NCBI Taxonomy" id="77932"/>
    <lineage>
        <taxon>Eukaryota</taxon>
        <taxon>Metazoa</taxon>
        <taxon>Chordata</taxon>
        <taxon>Craniata</taxon>
        <taxon>Vertebrata</taxon>
        <taxon>Euteleostomi</taxon>
        <taxon>Mammalia</taxon>
        <taxon>Eutheria</taxon>
        <taxon>Laurasiatheria</taxon>
        <taxon>Perissodactyla</taxon>
        <taxon>Rhinocerotidae</taxon>
        <taxon>Diceros</taxon>
    </lineage>
</organism>
<dbReference type="Proteomes" id="UP000551758">
    <property type="component" value="Unassembled WGS sequence"/>
</dbReference>
<dbReference type="PANTHER" id="PTHR45616:SF52">
    <property type="entry name" value="KERATIN, TYPE II CUTICULAR HB3"/>
    <property type="match status" value="1"/>
</dbReference>
<evidence type="ECO:0000256" key="1">
    <source>
        <dbReference type="SAM" id="MobiDB-lite"/>
    </source>
</evidence>
<dbReference type="GO" id="GO:0030280">
    <property type="term" value="F:structural constituent of skin epidermis"/>
    <property type="evidence" value="ECO:0007669"/>
    <property type="project" value="TreeGrafter"/>
</dbReference>
<reference evidence="2 3" key="1">
    <citation type="journal article" date="2020" name="Mol. Biol. Evol.">
        <title>Interspecific Gene Flow and the Evolution of Specialization in Black and White Rhinoceros.</title>
        <authorList>
            <person name="Moodley Y."/>
            <person name="Westbury M.V."/>
            <person name="Russo I.M."/>
            <person name="Gopalakrishnan S."/>
            <person name="Rakotoarivelo A."/>
            <person name="Olsen R.A."/>
            <person name="Prost S."/>
            <person name="Tunstall T."/>
            <person name="Ryder O.A."/>
            <person name="Dalen L."/>
            <person name="Bruford M.W."/>
        </authorList>
    </citation>
    <scope>NUCLEOTIDE SEQUENCE [LARGE SCALE GENOMIC DNA]</scope>
    <source>
        <strain evidence="2">SBR-YM</strain>
        <tissue evidence="2">Skin</tissue>
    </source>
</reference>
<dbReference type="GO" id="GO:0031424">
    <property type="term" value="P:keratinization"/>
    <property type="evidence" value="ECO:0007669"/>
    <property type="project" value="TreeGrafter"/>
</dbReference>
<sequence length="80" mass="8608">MSLSASPQCEEIKATVVRHGETLRRTKEEINELNRLIQRLTAEIENAKCQAGQPGPPLRNSKLGATTAGQGRAAGRGDPQ</sequence>
<feature type="compositionally biased region" description="Low complexity" evidence="1">
    <location>
        <begin position="64"/>
        <end position="80"/>
    </location>
</feature>
<dbReference type="EMBL" id="JACDTQ010000370">
    <property type="protein sequence ID" value="KAF5928492.1"/>
    <property type="molecule type" value="Genomic_DNA"/>
</dbReference>
<comment type="caution">
    <text evidence="2">The sequence shown here is derived from an EMBL/GenBank/DDBJ whole genome shotgun (WGS) entry which is preliminary data.</text>
</comment>
<proteinExistence type="predicted"/>
<dbReference type="AlphaFoldDB" id="A0A7J7FK97"/>
<dbReference type="Gene3D" id="1.20.5.500">
    <property type="entry name" value="Single helix bin"/>
    <property type="match status" value="1"/>
</dbReference>
<dbReference type="GO" id="GO:0045109">
    <property type="term" value="P:intermediate filament organization"/>
    <property type="evidence" value="ECO:0007669"/>
    <property type="project" value="TreeGrafter"/>
</dbReference>
<feature type="region of interest" description="Disordered" evidence="1">
    <location>
        <begin position="48"/>
        <end position="80"/>
    </location>
</feature>
<evidence type="ECO:0000313" key="3">
    <source>
        <dbReference type="Proteomes" id="UP000551758"/>
    </source>
</evidence>
<dbReference type="GO" id="GO:0005615">
    <property type="term" value="C:extracellular space"/>
    <property type="evidence" value="ECO:0007669"/>
    <property type="project" value="TreeGrafter"/>
</dbReference>